<evidence type="ECO:0000313" key="3">
    <source>
        <dbReference type="EMBL" id="OWO98003.1"/>
    </source>
</evidence>
<keyword evidence="2" id="KW-1133">Transmembrane helix</keyword>
<evidence type="ECO:0000256" key="2">
    <source>
        <dbReference type="SAM" id="Phobius"/>
    </source>
</evidence>
<dbReference type="InParanoid" id="A0A218YSI0"/>
<feature type="compositionally biased region" description="Polar residues" evidence="1">
    <location>
        <begin position="25"/>
        <end position="50"/>
    </location>
</feature>
<dbReference type="EMBL" id="MZNU01000414">
    <property type="protein sequence ID" value="OWO98003.1"/>
    <property type="molecule type" value="Genomic_DNA"/>
</dbReference>
<keyword evidence="4" id="KW-1185">Reference proteome</keyword>
<keyword evidence="2" id="KW-0472">Membrane</keyword>
<keyword evidence="2" id="KW-0812">Transmembrane</keyword>
<comment type="caution">
    <text evidence="3">The sequence shown here is derived from an EMBL/GenBank/DDBJ whole genome shotgun (WGS) entry which is preliminary data.</text>
</comment>
<feature type="compositionally biased region" description="Polar residues" evidence="1">
    <location>
        <begin position="229"/>
        <end position="256"/>
    </location>
</feature>
<reference evidence="3 4" key="1">
    <citation type="submission" date="2017-04" db="EMBL/GenBank/DDBJ databases">
        <title>Draft genome sequence of Marssonina coronaria NL1: causal agent of apple blotch.</title>
        <authorList>
            <person name="Cheng Q."/>
        </authorList>
    </citation>
    <scope>NUCLEOTIDE SEQUENCE [LARGE SCALE GENOMIC DNA]</scope>
    <source>
        <strain evidence="3 4">NL1</strain>
    </source>
</reference>
<evidence type="ECO:0000256" key="1">
    <source>
        <dbReference type="SAM" id="MobiDB-lite"/>
    </source>
</evidence>
<dbReference type="AlphaFoldDB" id="A0A218YSI0"/>
<feature type="compositionally biased region" description="Basic and acidic residues" evidence="1">
    <location>
        <begin position="216"/>
        <end position="225"/>
    </location>
</feature>
<evidence type="ECO:0000313" key="4">
    <source>
        <dbReference type="Proteomes" id="UP000242519"/>
    </source>
</evidence>
<organism evidence="3 4">
    <name type="scientific">Diplocarpon coronariae</name>
    <dbReference type="NCBI Taxonomy" id="2795749"/>
    <lineage>
        <taxon>Eukaryota</taxon>
        <taxon>Fungi</taxon>
        <taxon>Dikarya</taxon>
        <taxon>Ascomycota</taxon>
        <taxon>Pezizomycotina</taxon>
        <taxon>Leotiomycetes</taxon>
        <taxon>Helotiales</taxon>
        <taxon>Drepanopezizaceae</taxon>
        <taxon>Diplocarpon</taxon>
    </lineage>
</organism>
<dbReference type="Proteomes" id="UP000242519">
    <property type="component" value="Unassembled WGS sequence"/>
</dbReference>
<dbReference type="OrthoDB" id="3921198at2759"/>
<feature type="transmembrane region" description="Helical" evidence="2">
    <location>
        <begin position="526"/>
        <end position="546"/>
    </location>
</feature>
<feature type="region of interest" description="Disordered" evidence="1">
    <location>
        <begin position="216"/>
        <end position="256"/>
    </location>
</feature>
<protein>
    <submittedName>
        <fullName evidence="3">Uncharacterized protein</fullName>
    </submittedName>
</protein>
<proteinExistence type="predicted"/>
<name>A0A218YSI0_9HELO</name>
<feature type="compositionally biased region" description="Low complexity" evidence="1">
    <location>
        <begin position="8"/>
        <end position="17"/>
    </location>
</feature>
<accession>A0A218YSI0</accession>
<gene>
    <name evidence="3" type="ORF">B2J93_8228</name>
</gene>
<sequence>MDGDSRPPWRTSSSSNSRSKRHQSLNLSVRTASHSTPPATKQDSTPQQPRLTYPLPIPKDKEARALDLYIAYCDAFLKEKVENSDVELNSATSHRDGYHLSVPGPPTAHSVTSYASSKYSLANPSYDNVTDLSSVVSFDDKDELASAAAKSEGELISFDGKKVKQRRRKRLDPVARAKAALVRYLVSCSVCRSRRVKCPLDHHDIPLLEKLRQQRLEAQRPRAGEDPGSSISNSSQQTATSLSTWQNTGPDVSQSNALMGVGTKLDLEQVSGNYTSQLDIQSPGEAAFGDILSDIPAPTVLDIATDLPIFSPNPYASYQDGQMIAIGVHRNGYFYCQHLDGLCHESFATDEDLQVHFETAHFAFTRIHPAHRLMCSSCNSLNHDMLSPCTNCSLLGTLELWVYGNFIPIPSFYPDAPGPQGVGSFTTDIVFSSMSYDSIDLQWDQDLNSGTFGGTMDTESHHFGVEGRGDAFGGSQYDYQASNPSSYSANFQGNFLSGAIQMAREPVSIHLVYEKARKSPQRPEHIVFLVLLGIIILGIDYNILAMDRLTTIIRVHLPLLGFIGTLSCFGRCLSTKSRLRRTRLVSA</sequence>
<feature type="region of interest" description="Disordered" evidence="1">
    <location>
        <begin position="1"/>
        <end position="55"/>
    </location>
</feature>